<dbReference type="PROSITE" id="PS00028">
    <property type="entry name" value="ZINC_FINGER_C2H2_1"/>
    <property type="match status" value="6"/>
</dbReference>
<dbReference type="GO" id="GO:0005634">
    <property type="term" value="C:nucleus"/>
    <property type="evidence" value="ECO:0007669"/>
    <property type="project" value="UniProtKB-SubCell"/>
</dbReference>
<evidence type="ECO:0000313" key="11">
    <source>
        <dbReference type="Proteomes" id="UP000007110"/>
    </source>
</evidence>
<dbReference type="InterPro" id="IPR013087">
    <property type="entry name" value="Znf_C2H2_type"/>
</dbReference>
<evidence type="ECO:0000256" key="3">
    <source>
        <dbReference type="ARBA" id="ARBA00022737"/>
    </source>
</evidence>
<dbReference type="Pfam" id="PF13912">
    <property type="entry name" value="zf-C2H2_6"/>
    <property type="match status" value="1"/>
</dbReference>
<feature type="compositionally biased region" description="Basic and acidic residues" evidence="8">
    <location>
        <begin position="532"/>
        <end position="543"/>
    </location>
</feature>
<dbReference type="PANTHER" id="PTHR24381:SF393">
    <property type="entry name" value="CHROMATIN-LINKED ADAPTOR FOR MSL PROTEINS, ISOFORM B"/>
    <property type="match status" value="1"/>
</dbReference>
<feature type="compositionally biased region" description="Basic and acidic residues" evidence="8">
    <location>
        <begin position="861"/>
        <end position="910"/>
    </location>
</feature>
<comment type="subcellular location">
    <subcellularLocation>
        <location evidence="1">Nucleus</location>
    </subcellularLocation>
</comment>
<dbReference type="GO" id="GO:0000978">
    <property type="term" value="F:RNA polymerase II cis-regulatory region sequence-specific DNA binding"/>
    <property type="evidence" value="ECO:0000318"/>
    <property type="project" value="GO_Central"/>
</dbReference>
<proteinExistence type="predicted"/>
<sequence length="1258" mass="139792">MSSMDIEVTMATDEGSNYTLLMNSDLASEEWELYEACGLSETTQLPIESCAVIEDPLDCIPSITNPNSETQVVDAIGLDHVYQRNSSDAAPTVTECQPGLESPTCLSLPELPKVSNPKPALDDPINRPVGSMSSTKSSSFLLDHTYSAQPSQKPPSKQQPSKKLPTCELCRPRTFFSNRLVLTEHYKWHLFEDANVGVQKPSIRGMKQTSEVDSQLHTMANVPKETCISRPVKPSTLCMQKVRKATQDTDGILQSSKKSVFDQLQQSQSTENIKQTGEKTDSQLLTTANVFDETTCLLKQLTESIGKTTEGTSQSLLLCDLLGPDKKHPVTCVYHTSINKTGLRDDDETHMLGNIFRCIWCKKFFSQFESFKQHKCKKKSGKANPCALINTYLCEFCGVSFARHGNFMKHIVLHNNVQAGNELKQTQSIVNIKQTSKNTDSLPHAIESVLRDPDVSPQKQSALSLLKQSKEIIKQTSMRSDPRPHAIESVLQEPNVSPPVKPSILCLQKVRRAAQKQSFLSLLQQSKEIIKRTSMRSDPRPHAIESVPQEPDVSPSVKPSILCLQKVRRAAQDTDGILQISQKNVFDQLQQTQSIVNIKQTSKNNNVQAGNELHQTQSIVNIKQTSKNTDSLPHAIESVLQEPDVSPQKQSAPSLLKQSKEIIKQTSMRSDPRPHAIESVLQEPDVSPQKQSALSLLKQSKEIIRQTSLRSDSRPHAIESVLQEMQLDRCSPVLDSAATSDAIPKTSNSCRRITPFQCLTCSKAFAFESQLLQHKKLHRRHRYLCEYCGLFIKLSNNYTKQLALHRCMKLDRCSPVLDSAATSDANPETSSSCNRTTPFQCSTCSKAFAFGSQLLRHENLHRLESRRPVPKRERSDSESGDESFGKVESGKKDSGGEERFGWKFRIKEPDGETGSGTRKRGTCGKGNQQEGPKSAPRWGGKARSKGLKVKHFFCRACDKGFYHPWQLRKHKALHTELSCNKCNGLVFSSSSKLNNHLFIGKHNDQVQSARQEKHGSEASSPQGNTEPSTPLESLQSGHPKGRMISSVATGLKSVQSGKSRTSSMSKKVDLASSGQSKGRTKTLSDKKMKSVQNGYRNGSNKSSKDKKIKSVQHGHSATKKEFSSRTKYSECSQSGQPNVSTAEPMVSAVGTKPIHCNQCGKGFLQLCKLNFHKLKCREFNCDKCDGLTFSSNAELKSHVLGHTNKFKCPKCGAQFASQRLLTNHTARHSDLVPNICDVCELAFNSLKALKMHKIMYHF</sequence>
<evidence type="ECO:0000259" key="9">
    <source>
        <dbReference type="PROSITE" id="PS50157"/>
    </source>
</evidence>
<feature type="compositionally biased region" description="Polar residues" evidence="8">
    <location>
        <begin position="1017"/>
        <end position="1036"/>
    </location>
</feature>
<dbReference type="PROSITE" id="PS50157">
    <property type="entry name" value="ZINC_FINGER_C2H2_2"/>
    <property type="match status" value="5"/>
</dbReference>
<reference evidence="11" key="1">
    <citation type="submission" date="2015-02" db="EMBL/GenBank/DDBJ databases">
        <title>Genome sequencing for Strongylocentrotus purpuratus.</title>
        <authorList>
            <person name="Murali S."/>
            <person name="Liu Y."/>
            <person name="Vee V."/>
            <person name="English A."/>
            <person name="Wang M."/>
            <person name="Skinner E."/>
            <person name="Han Y."/>
            <person name="Muzny D.M."/>
            <person name="Worley K.C."/>
            <person name="Gibbs R.A."/>
        </authorList>
    </citation>
    <scope>NUCLEOTIDE SEQUENCE</scope>
</reference>
<evidence type="ECO:0000256" key="5">
    <source>
        <dbReference type="ARBA" id="ARBA00022833"/>
    </source>
</evidence>
<organism evidence="10 11">
    <name type="scientific">Strongylocentrotus purpuratus</name>
    <name type="common">Purple sea urchin</name>
    <dbReference type="NCBI Taxonomy" id="7668"/>
    <lineage>
        <taxon>Eukaryota</taxon>
        <taxon>Metazoa</taxon>
        <taxon>Echinodermata</taxon>
        <taxon>Eleutherozoa</taxon>
        <taxon>Echinozoa</taxon>
        <taxon>Echinoidea</taxon>
        <taxon>Euechinoidea</taxon>
        <taxon>Echinacea</taxon>
        <taxon>Camarodonta</taxon>
        <taxon>Echinidea</taxon>
        <taxon>Strongylocentrotidae</taxon>
        <taxon>Strongylocentrotus</taxon>
    </lineage>
</organism>
<feature type="region of interest" description="Disordered" evidence="8">
    <location>
        <begin position="532"/>
        <end position="552"/>
    </location>
</feature>
<evidence type="ECO:0000256" key="7">
    <source>
        <dbReference type="PROSITE-ProRule" id="PRU00042"/>
    </source>
</evidence>
<feature type="region of interest" description="Disordered" evidence="8">
    <location>
        <begin position="1005"/>
        <end position="1140"/>
    </location>
</feature>
<keyword evidence="4 7" id="KW-0863">Zinc-finger</keyword>
<reference evidence="10" key="2">
    <citation type="submission" date="2021-01" db="UniProtKB">
        <authorList>
            <consortium name="EnsemblMetazoa"/>
        </authorList>
    </citation>
    <scope>IDENTIFICATION</scope>
</reference>
<dbReference type="AlphaFoldDB" id="A0A7M7NAL8"/>
<dbReference type="GO" id="GO:0006357">
    <property type="term" value="P:regulation of transcription by RNA polymerase II"/>
    <property type="evidence" value="ECO:0000318"/>
    <property type="project" value="GO_Central"/>
</dbReference>
<dbReference type="PANTHER" id="PTHR24381">
    <property type="entry name" value="ZINC FINGER PROTEIN"/>
    <property type="match status" value="1"/>
</dbReference>
<evidence type="ECO:0000256" key="6">
    <source>
        <dbReference type="ARBA" id="ARBA00023242"/>
    </source>
</evidence>
<feature type="domain" description="C2H2-type" evidence="9">
    <location>
        <begin position="839"/>
        <end position="866"/>
    </location>
</feature>
<feature type="compositionally biased region" description="Polar residues" evidence="8">
    <location>
        <begin position="1046"/>
        <end position="1065"/>
    </location>
</feature>
<dbReference type="SUPFAM" id="SSF57667">
    <property type="entry name" value="beta-beta-alpha zinc fingers"/>
    <property type="match status" value="4"/>
</dbReference>
<feature type="compositionally biased region" description="Polar residues" evidence="8">
    <location>
        <begin position="1129"/>
        <end position="1140"/>
    </location>
</feature>
<keyword evidence="11" id="KW-1185">Reference proteome</keyword>
<feature type="region of interest" description="Disordered" evidence="8">
    <location>
        <begin position="107"/>
        <end position="137"/>
    </location>
</feature>
<feature type="domain" description="C2H2-type" evidence="9">
    <location>
        <begin position="392"/>
        <end position="419"/>
    </location>
</feature>
<dbReference type="OrthoDB" id="8922241at2759"/>
<dbReference type="EnsemblMetazoa" id="XM_030977891">
    <property type="protein sequence ID" value="XP_030833751"/>
    <property type="gene ID" value="LOC100893042"/>
</dbReference>
<dbReference type="KEGG" id="spu:100893042"/>
<dbReference type="GO" id="GO:0008270">
    <property type="term" value="F:zinc ion binding"/>
    <property type="evidence" value="ECO:0007669"/>
    <property type="project" value="UniProtKB-KW"/>
</dbReference>
<dbReference type="InterPro" id="IPR036236">
    <property type="entry name" value="Znf_C2H2_sf"/>
</dbReference>
<evidence type="ECO:0000313" key="10">
    <source>
        <dbReference type="EnsemblMetazoa" id="XP_030833751"/>
    </source>
</evidence>
<dbReference type="Pfam" id="PF00096">
    <property type="entry name" value="zf-C2H2"/>
    <property type="match status" value="1"/>
</dbReference>
<dbReference type="InParanoid" id="A0A7M7NAL8"/>
<evidence type="ECO:0000256" key="4">
    <source>
        <dbReference type="ARBA" id="ARBA00022771"/>
    </source>
</evidence>
<dbReference type="RefSeq" id="XP_030833751.1">
    <property type="nucleotide sequence ID" value="XM_030977891.1"/>
</dbReference>
<feature type="domain" description="C2H2-type" evidence="9">
    <location>
        <begin position="756"/>
        <end position="783"/>
    </location>
</feature>
<keyword evidence="3" id="KW-0677">Repeat</keyword>
<feature type="domain" description="C2H2-type" evidence="9">
    <location>
        <begin position="1206"/>
        <end position="1233"/>
    </location>
</feature>
<feature type="domain" description="C2H2-type" evidence="9">
    <location>
        <begin position="952"/>
        <end position="975"/>
    </location>
</feature>
<dbReference type="OMA" id="HRYLCEY"/>
<dbReference type="GeneID" id="100893042"/>
<accession>A0A7M7NAL8</accession>
<feature type="region of interest" description="Disordered" evidence="8">
    <location>
        <begin position="861"/>
        <end position="943"/>
    </location>
</feature>
<feature type="compositionally biased region" description="Basic and acidic residues" evidence="8">
    <location>
        <begin position="1118"/>
        <end position="1128"/>
    </location>
</feature>
<evidence type="ECO:0000256" key="8">
    <source>
        <dbReference type="SAM" id="MobiDB-lite"/>
    </source>
</evidence>
<evidence type="ECO:0000256" key="2">
    <source>
        <dbReference type="ARBA" id="ARBA00022723"/>
    </source>
</evidence>
<dbReference type="Gene3D" id="3.30.160.60">
    <property type="entry name" value="Classic Zinc Finger"/>
    <property type="match status" value="6"/>
</dbReference>
<keyword evidence="5" id="KW-0862">Zinc</keyword>
<dbReference type="SMART" id="SM00355">
    <property type="entry name" value="ZnF_C2H2"/>
    <property type="match status" value="11"/>
</dbReference>
<name>A0A7M7NAL8_STRPU</name>
<evidence type="ECO:0000256" key="1">
    <source>
        <dbReference type="ARBA" id="ARBA00004123"/>
    </source>
</evidence>
<keyword evidence="2" id="KW-0479">Metal-binding</keyword>
<keyword evidence="6" id="KW-0539">Nucleus</keyword>
<protein>
    <recommendedName>
        <fullName evidence="9">C2H2-type domain-containing protein</fullName>
    </recommendedName>
</protein>
<dbReference type="GO" id="GO:0003700">
    <property type="term" value="F:DNA-binding transcription factor activity"/>
    <property type="evidence" value="ECO:0000318"/>
    <property type="project" value="GO_Central"/>
</dbReference>
<dbReference type="Proteomes" id="UP000007110">
    <property type="component" value="Unassembled WGS sequence"/>
</dbReference>